<comment type="similarity">
    <text evidence="2">Belongs to the MreD family.</text>
</comment>
<evidence type="ECO:0000256" key="5">
    <source>
        <dbReference type="ARBA" id="ARBA00022960"/>
    </source>
</evidence>
<dbReference type="NCBIfam" id="TIGR03426">
    <property type="entry name" value="shape_MreD"/>
    <property type="match status" value="1"/>
</dbReference>
<keyword evidence="3" id="KW-1003">Cell membrane</keyword>
<dbReference type="GO" id="GO:0008360">
    <property type="term" value="P:regulation of cell shape"/>
    <property type="evidence" value="ECO:0007669"/>
    <property type="project" value="UniProtKB-KW"/>
</dbReference>
<evidence type="ECO:0000313" key="10">
    <source>
        <dbReference type="Proteomes" id="UP000199225"/>
    </source>
</evidence>
<gene>
    <name evidence="9" type="ORF">SAMN04490247_0037</name>
</gene>
<dbReference type="STRING" id="86666.SAMN04490247_0037"/>
<keyword evidence="7 8" id="KW-0472">Membrane</keyword>
<reference evidence="10" key="1">
    <citation type="submission" date="2016-10" db="EMBL/GenBank/DDBJ databases">
        <authorList>
            <person name="Varghese N."/>
            <person name="Submissions S."/>
        </authorList>
    </citation>
    <scope>NUCLEOTIDE SEQUENCE [LARGE SCALE GENOMIC DNA]</scope>
    <source>
        <strain evidence="10">DSM 4771</strain>
    </source>
</reference>
<keyword evidence="4 8" id="KW-0812">Transmembrane</keyword>
<organism evidence="9 10">
    <name type="scientific">Salimicrobium halophilum</name>
    <dbReference type="NCBI Taxonomy" id="86666"/>
    <lineage>
        <taxon>Bacteria</taxon>
        <taxon>Bacillati</taxon>
        <taxon>Bacillota</taxon>
        <taxon>Bacilli</taxon>
        <taxon>Bacillales</taxon>
        <taxon>Bacillaceae</taxon>
        <taxon>Salimicrobium</taxon>
    </lineage>
</organism>
<dbReference type="InterPro" id="IPR007227">
    <property type="entry name" value="Cell_shape_determining_MreD"/>
</dbReference>
<evidence type="ECO:0000256" key="6">
    <source>
        <dbReference type="ARBA" id="ARBA00022989"/>
    </source>
</evidence>
<evidence type="ECO:0000256" key="3">
    <source>
        <dbReference type="ARBA" id="ARBA00022475"/>
    </source>
</evidence>
<keyword evidence="10" id="KW-1185">Reference proteome</keyword>
<sequence>MKHVWLCLLALLLIALEGMAMNLLPSSLLYGEWQIVPHWTLLFVLLLSIYYDSNETYQSLWYALGTGLFVDIVYTDVIGIHMMVYVLVVYIVHGLNKLLQSNVLVVTLLVLFGVVTGDTLLYIIYSFLNIAEMDWGTYAMQRLLPTMIGNVVFFLFTFVFLKYLMQKLADDN</sequence>
<comment type="subcellular location">
    <subcellularLocation>
        <location evidence="1">Cell membrane</location>
        <topology evidence="1">Multi-pass membrane protein</topology>
    </subcellularLocation>
</comment>
<feature type="transmembrane region" description="Helical" evidence="8">
    <location>
        <begin position="143"/>
        <end position="165"/>
    </location>
</feature>
<evidence type="ECO:0000256" key="1">
    <source>
        <dbReference type="ARBA" id="ARBA00004651"/>
    </source>
</evidence>
<dbReference type="Proteomes" id="UP000199225">
    <property type="component" value="Unassembled WGS sequence"/>
</dbReference>
<name>A0A1G8PLJ6_9BACI</name>
<accession>A0A1G8PLJ6</accession>
<dbReference type="Pfam" id="PF04093">
    <property type="entry name" value="MreD"/>
    <property type="match status" value="1"/>
</dbReference>
<dbReference type="AlphaFoldDB" id="A0A1G8PLJ6"/>
<evidence type="ECO:0000313" key="9">
    <source>
        <dbReference type="EMBL" id="SDI92720.1"/>
    </source>
</evidence>
<evidence type="ECO:0000256" key="7">
    <source>
        <dbReference type="ARBA" id="ARBA00023136"/>
    </source>
</evidence>
<evidence type="ECO:0000256" key="4">
    <source>
        <dbReference type="ARBA" id="ARBA00022692"/>
    </source>
</evidence>
<dbReference type="OrthoDB" id="1653857at2"/>
<feature type="transmembrane region" description="Helical" evidence="8">
    <location>
        <begin position="104"/>
        <end position="131"/>
    </location>
</feature>
<keyword evidence="6 8" id="KW-1133">Transmembrane helix</keyword>
<evidence type="ECO:0000256" key="8">
    <source>
        <dbReference type="SAM" id="Phobius"/>
    </source>
</evidence>
<evidence type="ECO:0000256" key="2">
    <source>
        <dbReference type="ARBA" id="ARBA00007776"/>
    </source>
</evidence>
<dbReference type="EMBL" id="FNEV01000001">
    <property type="protein sequence ID" value="SDI92720.1"/>
    <property type="molecule type" value="Genomic_DNA"/>
</dbReference>
<feature type="transmembrane region" description="Helical" evidence="8">
    <location>
        <begin position="36"/>
        <end position="53"/>
    </location>
</feature>
<dbReference type="RefSeq" id="WP_093190569.1">
    <property type="nucleotide sequence ID" value="NZ_FNEV01000001.1"/>
</dbReference>
<protein>
    <submittedName>
        <fullName evidence="9">Rod shape-determining protein MreD</fullName>
    </submittedName>
</protein>
<keyword evidence="5" id="KW-0133">Cell shape</keyword>
<feature type="transmembrane region" description="Helical" evidence="8">
    <location>
        <begin position="60"/>
        <end position="92"/>
    </location>
</feature>
<dbReference type="GO" id="GO:0005886">
    <property type="term" value="C:plasma membrane"/>
    <property type="evidence" value="ECO:0007669"/>
    <property type="project" value="UniProtKB-SubCell"/>
</dbReference>
<proteinExistence type="inferred from homology"/>